<keyword evidence="6" id="KW-0560">Oxidoreductase</keyword>
<dbReference type="GO" id="GO:0005739">
    <property type="term" value="C:mitochondrion"/>
    <property type="evidence" value="ECO:0007669"/>
    <property type="project" value="TreeGrafter"/>
</dbReference>
<feature type="binding site" evidence="8">
    <location>
        <position position="184"/>
    </location>
    <ligand>
        <name>FAD</name>
        <dbReference type="ChEBI" id="CHEBI:57692"/>
    </ligand>
</feature>
<dbReference type="InterPro" id="IPR001834">
    <property type="entry name" value="CBR-like"/>
</dbReference>
<dbReference type="SUPFAM" id="SSF52343">
    <property type="entry name" value="Ferredoxin reductase-like, C-terminal NADP-linked domain"/>
    <property type="match status" value="1"/>
</dbReference>
<feature type="domain" description="FAD-binding FR-type" evidence="10">
    <location>
        <begin position="96"/>
        <end position="241"/>
    </location>
</feature>
<dbReference type="SUPFAM" id="SSF63380">
    <property type="entry name" value="Riboflavin synthase domain-like"/>
    <property type="match status" value="1"/>
</dbReference>
<evidence type="ECO:0000256" key="4">
    <source>
        <dbReference type="ARBA" id="ARBA00022630"/>
    </source>
</evidence>
<evidence type="ECO:0000256" key="1">
    <source>
        <dbReference type="ARBA" id="ARBA00001974"/>
    </source>
</evidence>
<feature type="region of interest" description="Disordered" evidence="9">
    <location>
        <begin position="31"/>
        <end position="54"/>
    </location>
</feature>
<keyword evidence="12" id="KW-1185">Reference proteome</keyword>
<dbReference type="InterPro" id="IPR008333">
    <property type="entry name" value="Cbr1-like_FAD-bd_dom"/>
</dbReference>
<dbReference type="PANTHER" id="PTHR19370">
    <property type="entry name" value="NADH-CYTOCHROME B5 REDUCTASE"/>
    <property type="match status" value="1"/>
</dbReference>
<accession>A0AAJ0FA53</accession>
<comment type="cofactor">
    <cofactor evidence="1 8">
        <name>FAD</name>
        <dbReference type="ChEBI" id="CHEBI:57692"/>
    </cofactor>
</comment>
<dbReference type="InterPro" id="IPR039261">
    <property type="entry name" value="FNR_nucleotide-bd"/>
</dbReference>
<dbReference type="PRINTS" id="PR00406">
    <property type="entry name" value="CYTB5RDTASE"/>
</dbReference>
<dbReference type="Gene3D" id="2.40.30.10">
    <property type="entry name" value="Translation factors"/>
    <property type="match status" value="1"/>
</dbReference>
<keyword evidence="5 8" id="KW-0274">FAD</keyword>
<keyword evidence="7" id="KW-0472">Membrane</keyword>
<dbReference type="PROSITE" id="PS51384">
    <property type="entry name" value="FAD_FR"/>
    <property type="match status" value="1"/>
</dbReference>
<keyword evidence="4 8" id="KW-0285">Flavoprotein</keyword>
<evidence type="ECO:0000256" key="5">
    <source>
        <dbReference type="ARBA" id="ARBA00022827"/>
    </source>
</evidence>
<reference evidence="11" key="1">
    <citation type="submission" date="2023-06" db="EMBL/GenBank/DDBJ databases">
        <title>Genome-scale phylogeny and comparative genomics of the fungal order Sordariales.</title>
        <authorList>
            <consortium name="Lawrence Berkeley National Laboratory"/>
            <person name="Hensen N."/>
            <person name="Bonometti L."/>
            <person name="Westerberg I."/>
            <person name="Brannstrom I.O."/>
            <person name="Guillou S."/>
            <person name="Cros-Aarteil S."/>
            <person name="Calhoun S."/>
            <person name="Haridas S."/>
            <person name="Kuo A."/>
            <person name="Mondo S."/>
            <person name="Pangilinan J."/>
            <person name="Riley R."/>
            <person name="Labutti K."/>
            <person name="Andreopoulos B."/>
            <person name="Lipzen A."/>
            <person name="Chen C."/>
            <person name="Yanf M."/>
            <person name="Daum C."/>
            <person name="Ng V."/>
            <person name="Clum A."/>
            <person name="Steindorff A."/>
            <person name="Ohm R."/>
            <person name="Martin F."/>
            <person name="Silar P."/>
            <person name="Natvig D."/>
            <person name="Lalanne C."/>
            <person name="Gautier V."/>
            <person name="Ament-Velasquez S.L."/>
            <person name="Kruys A."/>
            <person name="Hutchinson M.I."/>
            <person name="Powell A.J."/>
            <person name="Barry K."/>
            <person name="Miller A.N."/>
            <person name="Grigoriev I.V."/>
            <person name="Debuchy R."/>
            <person name="Gladieux P."/>
            <person name="Thoren M.H."/>
            <person name="Johannesson H."/>
        </authorList>
    </citation>
    <scope>NUCLEOTIDE SEQUENCE</scope>
    <source>
        <strain evidence="11">PSN4</strain>
    </source>
</reference>
<feature type="compositionally biased region" description="Low complexity" evidence="9">
    <location>
        <begin position="31"/>
        <end position="49"/>
    </location>
</feature>
<proteinExistence type="inferred from homology"/>
<protein>
    <recommendedName>
        <fullName evidence="10">FAD-binding FR-type domain-containing protein</fullName>
    </recommendedName>
</protein>
<sequence length="489" mass="53173">MTRRIFCTNLRHANIPPAVRPPSQLRCAASRRITTRQQSTAAAASPQNAKHGRPRHSTRWITIVIASYLGFNVLLETTDLDERLTHYRVGAPLNETRFIPFTITARDAVSPTSFVLTVRPKYAHPPSDEAKQDATPRVLLGLLFPRARFPTATHSCGSVLERAWAHGLWSVEVKQPQLQVARDYTPLPAVSSQDFRSDLERAELRFLIRRMDGGEVSTYLSRLGVGDTVELRGPHLGFDVRARLGGKGRRVVFLAGGTGIAPALQTVRAVSMMAEKPAVSILWANRRREDCPGIGGPEEDGNGEATSGNPIVSLLAQMKEGYGEKMKYGCTVDEEGAFIGSSDIRRVVGLDDSQRHAGVWSWWPTGSRSTADSRDPAEEEVDSTKCVYHSPTALASAAEKDPFAPRNGHGGESPTDPEAICKCVDRHGAAVEGGKNLLMVSGPEGFVTTFAGPKIWAGGMELQGPVGGVIGELKHKSPGFWGNWLVLKM</sequence>
<dbReference type="Pfam" id="PF00970">
    <property type="entry name" value="FAD_binding_6"/>
    <property type="match status" value="1"/>
</dbReference>
<feature type="binding site" evidence="8">
    <location>
        <position position="217"/>
    </location>
    <ligand>
        <name>FAD</name>
        <dbReference type="ChEBI" id="CHEBI:57692"/>
    </ligand>
</feature>
<evidence type="ECO:0000256" key="3">
    <source>
        <dbReference type="ARBA" id="ARBA00006105"/>
    </source>
</evidence>
<dbReference type="InterPro" id="IPR001433">
    <property type="entry name" value="OxRdtase_FAD/NAD-bd"/>
</dbReference>
<evidence type="ECO:0000313" key="12">
    <source>
        <dbReference type="Proteomes" id="UP001239445"/>
    </source>
</evidence>
<dbReference type="GO" id="GO:0016491">
    <property type="term" value="F:oxidoreductase activity"/>
    <property type="evidence" value="ECO:0007669"/>
    <property type="project" value="UniProtKB-KW"/>
</dbReference>
<dbReference type="EMBL" id="MU839827">
    <property type="protein sequence ID" value="KAK1760961.1"/>
    <property type="molecule type" value="Genomic_DNA"/>
</dbReference>
<gene>
    <name evidence="11" type="ORF">QBC47DRAFT_368702</name>
</gene>
<evidence type="ECO:0000313" key="11">
    <source>
        <dbReference type="EMBL" id="KAK1760961.1"/>
    </source>
</evidence>
<dbReference type="Pfam" id="PF00175">
    <property type="entry name" value="NAD_binding_1"/>
    <property type="match status" value="1"/>
</dbReference>
<feature type="binding site" evidence="8">
    <location>
        <position position="216"/>
    </location>
    <ligand>
        <name>FAD</name>
        <dbReference type="ChEBI" id="CHEBI:57692"/>
    </ligand>
</feature>
<dbReference type="Proteomes" id="UP001239445">
    <property type="component" value="Unassembled WGS sequence"/>
</dbReference>
<dbReference type="GO" id="GO:0016020">
    <property type="term" value="C:membrane"/>
    <property type="evidence" value="ECO:0007669"/>
    <property type="project" value="UniProtKB-SubCell"/>
</dbReference>
<feature type="binding site" evidence="8">
    <location>
        <position position="182"/>
    </location>
    <ligand>
        <name>FAD</name>
        <dbReference type="ChEBI" id="CHEBI:57692"/>
    </ligand>
</feature>
<dbReference type="AlphaFoldDB" id="A0AAJ0FA53"/>
<comment type="caution">
    <text evidence="11">The sequence shown here is derived from an EMBL/GenBank/DDBJ whole genome shotgun (WGS) entry which is preliminary data.</text>
</comment>
<evidence type="ECO:0000256" key="2">
    <source>
        <dbReference type="ARBA" id="ARBA00004370"/>
    </source>
</evidence>
<name>A0AAJ0FA53_9PEZI</name>
<evidence type="ECO:0000256" key="6">
    <source>
        <dbReference type="ARBA" id="ARBA00023002"/>
    </source>
</evidence>
<feature type="binding site" evidence="8">
    <location>
        <position position="207"/>
    </location>
    <ligand>
        <name>FAD</name>
        <dbReference type="ChEBI" id="CHEBI:57692"/>
    </ligand>
</feature>
<comment type="similarity">
    <text evidence="3">Belongs to the flavoprotein pyridine nucleotide cytochrome reductase family.</text>
</comment>
<dbReference type="Gene3D" id="3.40.50.80">
    <property type="entry name" value="Nucleotide-binding domain of ferredoxin-NADP reductase (FNR) module"/>
    <property type="match status" value="1"/>
</dbReference>
<dbReference type="InterPro" id="IPR017927">
    <property type="entry name" value="FAD-bd_FR_type"/>
</dbReference>
<evidence type="ECO:0000256" key="8">
    <source>
        <dbReference type="PIRSR" id="PIRSR601834-1"/>
    </source>
</evidence>
<organism evidence="11 12">
    <name type="scientific">Echria macrotheca</name>
    <dbReference type="NCBI Taxonomy" id="438768"/>
    <lineage>
        <taxon>Eukaryota</taxon>
        <taxon>Fungi</taxon>
        <taxon>Dikarya</taxon>
        <taxon>Ascomycota</taxon>
        <taxon>Pezizomycotina</taxon>
        <taxon>Sordariomycetes</taxon>
        <taxon>Sordariomycetidae</taxon>
        <taxon>Sordariales</taxon>
        <taxon>Schizotheciaceae</taxon>
        <taxon>Echria</taxon>
    </lineage>
</organism>
<comment type="subcellular location">
    <subcellularLocation>
        <location evidence="2">Membrane</location>
    </subcellularLocation>
</comment>
<dbReference type="CDD" id="cd06183">
    <property type="entry name" value="cyt_b5_reduct_like"/>
    <property type="match status" value="1"/>
</dbReference>
<dbReference type="InterPro" id="IPR017938">
    <property type="entry name" value="Riboflavin_synthase-like_b-brl"/>
</dbReference>
<dbReference type="PANTHER" id="PTHR19370:SF189">
    <property type="entry name" value="CYTOCHROME C MITOCHONDRIAL IMPORT FACTOR CYC2"/>
    <property type="match status" value="1"/>
</dbReference>
<evidence type="ECO:0000259" key="10">
    <source>
        <dbReference type="PROSITE" id="PS51384"/>
    </source>
</evidence>
<evidence type="ECO:0000256" key="9">
    <source>
        <dbReference type="SAM" id="MobiDB-lite"/>
    </source>
</evidence>
<evidence type="ECO:0000256" key="7">
    <source>
        <dbReference type="ARBA" id="ARBA00023136"/>
    </source>
</evidence>